<dbReference type="EMBL" id="PDJC01000001">
    <property type="protein sequence ID" value="PFG17241.1"/>
    <property type="molecule type" value="Genomic_DNA"/>
</dbReference>
<protein>
    <recommendedName>
        <fullName evidence="3">Helix-turn-helix protein</fullName>
    </recommendedName>
</protein>
<evidence type="ECO:0000313" key="2">
    <source>
        <dbReference type="Proteomes" id="UP000226079"/>
    </source>
</evidence>
<evidence type="ECO:0000313" key="1">
    <source>
        <dbReference type="EMBL" id="PFG17241.1"/>
    </source>
</evidence>
<sequence>MEEPAFLTVRSASLLLDGISETIIREAIASKELASVRIGSSTKKTQRQIDGKPSGAIRIPRKALIEWAESKTA</sequence>
<comment type="caution">
    <text evidence="1">The sequence shown here is derived from an EMBL/GenBank/DDBJ whole genome shotgun (WGS) entry which is preliminary data.</text>
</comment>
<organism evidence="1 2">
    <name type="scientific">Propionicimonas paludicola</name>
    <dbReference type="NCBI Taxonomy" id="185243"/>
    <lineage>
        <taxon>Bacteria</taxon>
        <taxon>Bacillati</taxon>
        <taxon>Actinomycetota</taxon>
        <taxon>Actinomycetes</taxon>
        <taxon>Propionibacteriales</taxon>
        <taxon>Nocardioidaceae</taxon>
        <taxon>Propionicimonas</taxon>
    </lineage>
</organism>
<dbReference type="Proteomes" id="UP000226079">
    <property type="component" value="Unassembled WGS sequence"/>
</dbReference>
<accession>A0A2A9CSU0</accession>
<gene>
    <name evidence="1" type="ORF">ATK74_1804</name>
</gene>
<proteinExistence type="predicted"/>
<reference evidence="1 2" key="1">
    <citation type="submission" date="2017-10" db="EMBL/GenBank/DDBJ databases">
        <title>Sequencing the genomes of 1000 actinobacteria strains.</title>
        <authorList>
            <person name="Klenk H.-P."/>
        </authorList>
    </citation>
    <scope>NUCLEOTIDE SEQUENCE [LARGE SCALE GENOMIC DNA]</scope>
    <source>
        <strain evidence="1 2">DSM 15597</strain>
    </source>
</reference>
<name>A0A2A9CSU0_9ACTN</name>
<dbReference type="AlphaFoldDB" id="A0A2A9CSU0"/>
<keyword evidence="2" id="KW-1185">Reference proteome</keyword>
<evidence type="ECO:0008006" key="3">
    <source>
        <dbReference type="Google" id="ProtNLM"/>
    </source>
</evidence>